<feature type="compositionally biased region" description="Polar residues" evidence="1">
    <location>
        <begin position="49"/>
        <end position="86"/>
    </location>
</feature>
<feature type="region of interest" description="Disordered" evidence="1">
    <location>
        <begin position="1"/>
        <end position="146"/>
    </location>
</feature>
<organism evidence="2 3">
    <name type="scientific">Rhypophila decipiens</name>
    <dbReference type="NCBI Taxonomy" id="261697"/>
    <lineage>
        <taxon>Eukaryota</taxon>
        <taxon>Fungi</taxon>
        <taxon>Dikarya</taxon>
        <taxon>Ascomycota</taxon>
        <taxon>Pezizomycotina</taxon>
        <taxon>Sordariomycetes</taxon>
        <taxon>Sordariomycetidae</taxon>
        <taxon>Sordariales</taxon>
        <taxon>Naviculisporaceae</taxon>
        <taxon>Rhypophila</taxon>
    </lineage>
</organism>
<feature type="compositionally biased region" description="Acidic residues" evidence="1">
    <location>
        <begin position="316"/>
        <end position="325"/>
    </location>
</feature>
<feature type="compositionally biased region" description="Basic residues" evidence="1">
    <location>
        <begin position="36"/>
        <end position="48"/>
    </location>
</feature>
<accession>A0AAN6YDW5</accession>
<feature type="region of interest" description="Disordered" evidence="1">
    <location>
        <begin position="308"/>
        <end position="428"/>
    </location>
</feature>
<reference evidence="2" key="1">
    <citation type="journal article" date="2023" name="Mol. Phylogenet. Evol.">
        <title>Genome-scale phylogeny and comparative genomics of the fungal order Sordariales.</title>
        <authorList>
            <person name="Hensen N."/>
            <person name="Bonometti L."/>
            <person name="Westerberg I."/>
            <person name="Brannstrom I.O."/>
            <person name="Guillou S."/>
            <person name="Cros-Aarteil S."/>
            <person name="Calhoun S."/>
            <person name="Haridas S."/>
            <person name="Kuo A."/>
            <person name="Mondo S."/>
            <person name="Pangilinan J."/>
            <person name="Riley R."/>
            <person name="LaButti K."/>
            <person name="Andreopoulos B."/>
            <person name="Lipzen A."/>
            <person name="Chen C."/>
            <person name="Yan M."/>
            <person name="Daum C."/>
            <person name="Ng V."/>
            <person name="Clum A."/>
            <person name="Steindorff A."/>
            <person name="Ohm R.A."/>
            <person name="Martin F."/>
            <person name="Silar P."/>
            <person name="Natvig D.O."/>
            <person name="Lalanne C."/>
            <person name="Gautier V."/>
            <person name="Ament-Velasquez S.L."/>
            <person name="Kruys A."/>
            <person name="Hutchinson M.I."/>
            <person name="Powell A.J."/>
            <person name="Barry K."/>
            <person name="Miller A.N."/>
            <person name="Grigoriev I.V."/>
            <person name="Debuchy R."/>
            <person name="Gladieux P."/>
            <person name="Hiltunen Thoren M."/>
            <person name="Johannesson H."/>
        </authorList>
    </citation>
    <scope>NUCLEOTIDE SEQUENCE</scope>
    <source>
        <strain evidence="2">PSN293</strain>
    </source>
</reference>
<feature type="compositionally biased region" description="Low complexity" evidence="1">
    <location>
        <begin position="357"/>
        <end position="374"/>
    </location>
</feature>
<dbReference type="Proteomes" id="UP001301769">
    <property type="component" value="Unassembled WGS sequence"/>
</dbReference>
<evidence type="ECO:0000313" key="3">
    <source>
        <dbReference type="Proteomes" id="UP001301769"/>
    </source>
</evidence>
<proteinExistence type="predicted"/>
<dbReference type="AlphaFoldDB" id="A0AAN6YDW5"/>
<evidence type="ECO:0000313" key="2">
    <source>
        <dbReference type="EMBL" id="KAK4217289.1"/>
    </source>
</evidence>
<reference evidence="2" key="2">
    <citation type="submission" date="2023-05" db="EMBL/GenBank/DDBJ databases">
        <authorList>
            <consortium name="Lawrence Berkeley National Laboratory"/>
            <person name="Steindorff A."/>
            <person name="Hensen N."/>
            <person name="Bonometti L."/>
            <person name="Westerberg I."/>
            <person name="Brannstrom I.O."/>
            <person name="Guillou S."/>
            <person name="Cros-Aarteil S."/>
            <person name="Calhoun S."/>
            <person name="Haridas S."/>
            <person name="Kuo A."/>
            <person name="Mondo S."/>
            <person name="Pangilinan J."/>
            <person name="Riley R."/>
            <person name="Labutti K."/>
            <person name="Andreopoulos B."/>
            <person name="Lipzen A."/>
            <person name="Chen C."/>
            <person name="Yanf M."/>
            <person name="Daum C."/>
            <person name="Ng V."/>
            <person name="Clum A."/>
            <person name="Ohm R."/>
            <person name="Martin F."/>
            <person name="Silar P."/>
            <person name="Natvig D."/>
            <person name="Lalanne C."/>
            <person name="Gautier V."/>
            <person name="Ament-Velasquez S.L."/>
            <person name="Kruys A."/>
            <person name="Hutchinson M.I."/>
            <person name="Powell A.J."/>
            <person name="Barry K."/>
            <person name="Miller A.N."/>
            <person name="Grigoriev I.V."/>
            <person name="Debuchy R."/>
            <person name="Gladieux P."/>
            <person name="Thoren M.H."/>
            <person name="Johannesson H."/>
        </authorList>
    </citation>
    <scope>NUCLEOTIDE SEQUENCE</scope>
    <source>
        <strain evidence="2">PSN293</strain>
    </source>
</reference>
<comment type="caution">
    <text evidence="2">The sequence shown here is derived from an EMBL/GenBank/DDBJ whole genome shotgun (WGS) entry which is preliminary data.</text>
</comment>
<protein>
    <submittedName>
        <fullName evidence="2">Uncharacterized protein</fullName>
    </submittedName>
</protein>
<keyword evidence="3" id="KW-1185">Reference proteome</keyword>
<feature type="region of interest" description="Disordered" evidence="1">
    <location>
        <begin position="195"/>
        <end position="227"/>
    </location>
</feature>
<name>A0AAN6YDW5_9PEZI</name>
<gene>
    <name evidence="2" type="ORF">QBC37DRAFT_58276</name>
</gene>
<sequence>MEVLHTPSPRASVDIHTPPAPAHGFEDSWNPYSPRKSARISQRAKHRTPSPTRSSIHNKPSEQRSTLTSPKPTKRNQASSMSTPALSPTKKRTPATQSSRAVAGVKLEDVFGGLEPPRGRAAATSAGGMLITPAKTPQKPPTDQNKAKIQTIARNLFHNEVEVMPSPKKVRAAKYAFDSFTADDEVDEPIQIYTDSAERVPEVDRSADNPFYVNPNAPPPQPTLRRSKRQMVTIPGEGKVPVEEAVGRTDGILTTFRGKVSFRKYADHGEAAAGDRDLVDGADGGLESVVETRVTRSTVKPRLLFPVKKEEKPKEVDDDEEAVTDIEDHVLADLEKHEKPLTPMEMESEEHLATPKAPRFAPASPPTTARTTRFGTKRAADTTPKPKAGGKRSPFEGWRVTKSGVPSQSHKRSGDDSLPTSPVKRTRF</sequence>
<evidence type="ECO:0000256" key="1">
    <source>
        <dbReference type="SAM" id="MobiDB-lite"/>
    </source>
</evidence>
<feature type="compositionally biased region" description="Basic and acidic residues" evidence="1">
    <location>
        <begin position="326"/>
        <end position="340"/>
    </location>
</feature>
<dbReference type="EMBL" id="MU858061">
    <property type="protein sequence ID" value="KAK4217289.1"/>
    <property type="molecule type" value="Genomic_DNA"/>
</dbReference>
<feature type="compositionally biased region" description="Basic and acidic residues" evidence="1">
    <location>
        <begin position="196"/>
        <end position="207"/>
    </location>
</feature>